<protein>
    <submittedName>
        <fullName evidence="1">Uncharacterized protein</fullName>
    </submittedName>
</protein>
<name>A0A2N0QAS5_9GLOM</name>
<evidence type="ECO:0000313" key="1">
    <source>
        <dbReference type="EMBL" id="PKC16185.1"/>
    </source>
</evidence>
<proteinExistence type="predicted"/>
<dbReference type="EMBL" id="LLXJ01000057">
    <property type="protein sequence ID" value="PKC16185.1"/>
    <property type="molecule type" value="Genomic_DNA"/>
</dbReference>
<dbReference type="EMBL" id="LLXH01000436">
    <property type="protein sequence ID" value="PKC66808.1"/>
    <property type="molecule type" value="Genomic_DNA"/>
</dbReference>
<sequence length="233" mass="26787">MPNGTDFNSRKAQELLYAQIKDYKLMYDGLRRVFHFIEGHIQKEYEPNFGIQINDNRYPLNKVSANECRDETISQALTLSGIVKNTGPPEAKNYSEEQFYRWIDNSRINGDNCPEDLAYLLIAIHDALKGRNEKLLKAVKQSLNNDSYKSGIKEAENAKDYFAALSASRHEVEREIKSLQGVTINEDNIGNHVGSLIGDAKKGREIFVVIENNRRPYYENYNLFTKIQESDLE</sequence>
<dbReference type="Proteomes" id="UP000232688">
    <property type="component" value="Unassembled WGS sequence"/>
</dbReference>
<evidence type="ECO:0000313" key="2">
    <source>
        <dbReference type="EMBL" id="PKC66808.1"/>
    </source>
</evidence>
<evidence type="ECO:0000313" key="3">
    <source>
        <dbReference type="Proteomes" id="UP000232688"/>
    </source>
</evidence>
<evidence type="ECO:0000313" key="4">
    <source>
        <dbReference type="Proteomes" id="UP000232722"/>
    </source>
</evidence>
<reference evidence="1 4" key="2">
    <citation type="submission" date="2017-09" db="EMBL/GenBank/DDBJ databases">
        <title>Extensive intraspecific genome diversity in a model arbuscular mycorrhizal fungus.</title>
        <authorList>
            <person name="Chen E.C."/>
            <person name="Morin E."/>
            <person name="Beaudet D."/>
            <person name="Noel J."/>
            <person name="Ndikumana S."/>
            <person name="Charron P."/>
            <person name="St-Onge C."/>
            <person name="Giorgi J."/>
            <person name="Grigoriev I.V."/>
            <person name="Roux C."/>
            <person name="Martin F.M."/>
            <person name="Corradi N."/>
        </authorList>
    </citation>
    <scope>NUCLEOTIDE SEQUENCE [LARGE SCALE GENOMIC DNA]</scope>
    <source>
        <strain evidence="1 4">A5</strain>
    </source>
</reference>
<gene>
    <name evidence="2" type="ORF">RhiirA1_459226</name>
    <name evidence="1" type="ORF">RhiirA5_407322</name>
</gene>
<organism evidence="1 4">
    <name type="scientific">Rhizophagus irregularis</name>
    <dbReference type="NCBI Taxonomy" id="588596"/>
    <lineage>
        <taxon>Eukaryota</taxon>
        <taxon>Fungi</taxon>
        <taxon>Fungi incertae sedis</taxon>
        <taxon>Mucoromycota</taxon>
        <taxon>Glomeromycotina</taxon>
        <taxon>Glomeromycetes</taxon>
        <taxon>Glomerales</taxon>
        <taxon>Glomeraceae</taxon>
        <taxon>Rhizophagus</taxon>
    </lineage>
</organism>
<reference evidence="2 3" key="4">
    <citation type="submission" date="2017-10" db="EMBL/GenBank/DDBJ databases">
        <title>Genome analyses suggest a sexual origin of heterokaryosis in a supposedly ancient asexual fungus.</title>
        <authorList>
            <person name="Corradi N."/>
            <person name="Sedzielewska K."/>
            <person name="Noel J."/>
            <person name="Charron P."/>
            <person name="Farinelli L."/>
            <person name="Marton T."/>
            <person name="Kruger M."/>
            <person name="Pelin A."/>
            <person name="Brachmann A."/>
            <person name="Corradi N."/>
        </authorList>
    </citation>
    <scope>NUCLEOTIDE SEQUENCE [LARGE SCALE GENOMIC DNA]</scope>
    <source>
        <strain evidence="2 3">A1</strain>
    </source>
</reference>
<dbReference type="VEuPathDB" id="FungiDB:RhiirA1_459226"/>
<comment type="caution">
    <text evidence="1">The sequence shown here is derived from an EMBL/GenBank/DDBJ whole genome shotgun (WGS) entry which is preliminary data.</text>
</comment>
<reference evidence="2 3" key="3">
    <citation type="submission" date="2017-10" db="EMBL/GenBank/DDBJ databases">
        <title>Extensive intraspecific genome diversity in a model arbuscular mycorrhizal fungus.</title>
        <authorList>
            <person name="Chen E.C.H."/>
            <person name="Morin E."/>
            <person name="Baudet D."/>
            <person name="Noel J."/>
            <person name="Ndikumana S."/>
            <person name="Charron P."/>
            <person name="St-Onge C."/>
            <person name="Giorgi J."/>
            <person name="Grigoriev I.V."/>
            <person name="Roux C."/>
            <person name="Martin F.M."/>
            <person name="Corradi N."/>
        </authorList>
    </citation>
    <scope>NUCLEOTIDE SEQUENCE [LARGE SCALE GENOMIC DNA]</scope>
    <source>
        <strain evidence="2 3">A1</strain>
    </source>
</reference>
<dbReference type="Proteomes" id="UP000232722">
    <property type="component" value="Unassembled WGS sequence"/>
</dbReference>
<dbReference type="AlphaFoldDB" id="A0A2N0QAS5"/>
<reference evidence="1 4" key="1">
    <citation type="submission" date="2016-04" db="EMBL/GenBank/DDBJ databases">
        <title>Genome analyses suggest a sexual origin of heterokaryosis in a supposedly ancient asexual fungus.</title>
        <authorList>
            <person name="Ropars J."/>
            <person name="Sedzielewska K."/>
            <person name="Noel J."/>
            <person name="Charron P."/>
            <person name="Farinelli L."/>
            <person name="Marton T."/>
            <person name="Kruger M."/>
            <person name="Pelin A."/>
            <person name="Brachmann A."/>
            <person name="Corradi N."/>
        </authorList>
    </citation>
    <scope>NUCLEOTIDE SEQUENCE [LARGE SCALE GENOMIC DNA]</scope>
    <source>
        <strain evidence="1 4">A5</strain>
    </source>
</reference>
<accession>A0A2N0QAS5</accession>